<dbReference type="Proteomes" id="UP000828390">
    <property type="component" value="Unassembled WGS sequence"/>
</dbReference>
<evidence type="ECO:0000313" key="2">
    <source>
        <dbReference type="EMBL" id="KAH3786447.1"/>
    </source>
</evidence>
<evidence type="ECO:0000256" key="1">
    <source>
        <dbReference type="SAM" id="MobiDB-lite"/>
    </source>
</evidence>
<reference evidence="2" key="1">
    <citation type="journal article" date="2019" name="bioRxiv">
        <title>The Genome of the Zebra Mussel, Dreissena polymorpha: A Resource for Invasive Species Research.</title>
        <authorList>
            <person name="McCartney M.A."/>
            <person name="Auch B."/>
            <person name="Kono T."/>
            <person name="Mallez S."/>
            <person name="Zhang Y."/>
            <person name="Obille A."/>
            <person name="Becker A."/>
            <person name="Abrahante J.E."/>
            <person name="Garbe J."/>
            <person name="Badalamenti J.P."/>
            <person name="Herman A."/>
            <person name="Mangelson H."/>
            <person name="Liachko I."/>
            <person name="Sullivan S."/>
            <person name="Sone E.D."/>
            <person name="Koren S."/>
            <person name="Silverstein K.A.T."/>
            <person name="Beckman K.B."/>
            <person name="Gohl D.M."/>
        </authorList>
    </citation>
    <scope>NUCLEOTIDE SEQUENCE</scope>
    <source>
        <strain evidence="2">Duluth1</strain>
        <tissue evidence="2">Whole animal</tissue>
    </source>
</reference>
<sequence>MAENPKESPRFRYGNLLPSSHAPDSDIEPVSSTKCTNHWANRICDNGDCVYFEVNEKELVDLFIECEKWRNVCLIWNREYGRDFSAKEICGRIPYMEGEYVSVCLIWNREVPGSVPNMVEDISAGLQ</sequence>
<organism evidence="2 3">
    <name type="scientific">Dreissena polymorpha</name>
    <name type="common">Zebra mussel</name>
    <name type="synonym">Mytilus polymorpha</name>
    <dbReference type="NCBI Taxonomy" id="45954"/>
    <lineage>
        <taxon>Eukaryota</taxon>
        <taxon>Metazoa</taxon>
        <taxon>Spiralia</taxon>
        <taxon>Lophotrochozoa</taxon>
        <taxon>Mollusca</taxon>
        <taxon>Bivalvia</taxon>
        <taxon>Autobranchia</taxon>
        <taxon>Heteroconchia</taxon>
        <taxon>Euheterodonta</taxon>
        <taxon>Imparidentia</taxon>
        <taxon>Neoheterodontei</taxon>
        <taxon>Myida</taxon>
        <taxon>Dreissenoidea</taxon>
        <taxon>Dreissenidae</taxon>
        <taxon>Dreissena</taxon>
    </lineage>
</organism>
<protein>
    <submittedName>
        <fullName evidence="2">Uncharacterized protein</fullName>
    </submittedName>
</protein>
<name>A0A9D4EUF6_DREPO</name>
<reference evidence="2" key="2">
    <citation type="submission" date="2020-11" db="EMBL/GenBank/DDBJ databases">
        <authorList>
            <person name="McCartney M.A."/>
            <person name="Auch B."/>
            <person name="Kono T."/>
            <person name="Mallez S."/>
            <person name="Becker A."/>
            <person name="Gohl D.M."/>
            <person name="Silverstein K.A.T."/>
            <person name="Koren S."/>
            <person name="Bechman K.B."/>
            <person name="Herman A."/>
            <person name="Abrahante J.E."/>
            <person name="Garbe J."/>
        </authorList>
    </citation>
    <scope>NUCLEOTIDE SEQUENCE</scope>
    <source>
        <strain evidence="2">Duluth1</strain>
        <tissue evidence="2">Whole animal</tissue>
    </source>
</reference>
<evidence type="ECO:0000313" key="3">
    <source>
        <dbReference type="Proteomes" id="UP000828390"/>
    </source>
</evidence>
<dbReference type="EMBL" id="JAIWYP010000008">
    <property type="protein sequence ID" value="KAH3786447.1"/>
    <property type="molecule type" value="Genomic_DNA"/>
</dbReference>
<dbReference type="AlphaFoldDB" id="A0A9D4EUF6"/>
<proteinExistence type="predicted"/>
<comment type="caution">
    <text evidence="2">The sequence shown here is derived from an EMBL/GenBank/DDBJ whole genome shotgun (WGS) entry which is preliminary data.</text>
</comment>
<accession>A0A9D4EUF6</accession>
<feature type="region of interest" description="Disordered" evidence="1">
    <location>
        <begin position="1"/>
        <end position="29"/>
    </location>
</feature>
<gene>
    <name evidence="2" type="ORF">DPMN_164554</name>
</gene>
<feature type="compositionally biased region" description="Basic and acidic residues" evidence="1">
    <location>
        <begin position="1"/>
        <end position="10"/>
    </location>
</feature>
<keyword evidence="3" id="KW-1185">Reference proteome</keyword>